<dbReference type="PRINTS" id="PR00773">
    <property type="entry name" value="GRPEPROTEIN"/>
</dbReference>
<evidence type="ECO:0000313" key="11">
    <source>
        <dbReference type="Proteomes" id="UP000182259"/>
    </source>
</evidence>
<dbReference type="CDD" id="cd00446">
    <property type="entry name" value="GrpE"/>
    <property type="match status" value="1"/>
</dbReference>
<evidence type="ECO:0000256" key="1">
    <source>
        <dbReference type="ARBA" id="ARBA00004305"/>
    </source>
</evidence>
<dbReference type="SUPFAM" id="SSF58014">
    <property type="entry name" value="Coiled-coil domain of nucleotide exchange factor GrpE"/>
    <property type="match status" value="1"/>
</dbReference>
<evidence type="ECO:0000256" key="2">
    <source>
        <dbReference type="ARBA" id="ARBA00009054"/>
    </source>
</evidence>
<dbReference type="AlphaFoldDB" id="A0A1L0BPE5"/>
<evidence type="ECO:0000256" key="7">
    <source>
        <dbReference type="RuleBase" id="RU004478"/>
    </source>
</evidence>
<dbReference type="FunFam" id="2.30.22.10:FF:000002">
    <property type="entry name" value="GrpE protein homolog"/>
    <property type="match status" value="1"/>
</dbReference>
<dbReference type="EMBL" id="LT635765">
    <property type="protein sequence ID" value="SGZ52034.1"/>
    <property type="molecule type" value="Genomic_DNA"/>
</dbReference>
<sequence>MHRSLYTAVVRSSVRMPVLRAARPTLAVAPRFAAFHTVRLNSTKAEANKDSESETKPEQAETGEKAEAPEAEAAESAEAEDPVIVELREKLQTKDKELADMKNHYARAVADFRNLQETTKKEMQKAKDFALQKFAKDLLESLDNFGLALNSVKEETLETNEEVKNLFDGVSMTRTVFEKTLNKHGIEKIDPMGEMFDPNHHEATFEIPQPDKEPGTVFHVQLPGYLLNKRVLRPAKVGLVKGEDN</sequence>
<evidence type="ECO:0000256" key="8">
    <source>
        <dbReference type="SAM" id="MobiDB-lite"/>
    </source>
</evidence>
<dbReference type="HAMAP" id="MF_01151">
    <property type="entry name" value="GrpE"/>
    <property type="match status" value="1"/>
</dbReference>
<dbReference type="GO" id="GO:0042803">
    <property type="term" value="F:protein homodimerization activity"/>
    <property type="evidence" value="ECO:0007669"/>
    <property type="project" value="InterPro"/>
</dbReference>
<dbReference type="GO" id="GO:0051087">
    <property type="term" value="F:protein-folding chaperone binding"/>
    <property type="evidence" value="ECO:0007669"/>
    <property type="project" value="InterPro"/>
</dbReference>
<name>A0A1L0BPE5_9ASCO</name>
<reference evidence="11 12" key="1">
    <citation type="submission" date="2016-10" db="EMBL/GenBank/DDBJ databases">
        <authorList>
            <person name="de Groot N.N."/>
        </authorList>
    </citation>
    <scope>NUCLEOTIDE SEQUENCE [LARGE SCALE GENOMIC DNA]</scope>
    <source>
        <strain evidence="9 12">CBS 141442</strain>
        <strain evidence="10 11">PYCC 4715</strain>
    </source>
</reference>
<dbReference type="STRING" id="45354.A0A1L0BPE5"/>
<dbReference type="Gene3D" id="3.90.20.20">
    <property type="match status" value="1"/>
</dbReference>
<protein>
    <recommendedName>
        <fullName evidence="3">GrpE protein homolog, mitochondrial</fullName>
    </recommendedName>
</protein>
<evidence type="ECO:0000313" key="9">
    <source>
        <dbReference type="EMBL" id="SGZ51942.1"/>
    </source>
</evidence>
<feature type="compositionally biased region" description="Acidic residues" evidence="8">
    <location>
        <begin position="69"/>
        <end position="82"/>
    </location>
</feature>
<organism evidence="10 11">
    <name type="scientific">Sungouiella intermedia</name>
    <dbReference type="NCBI Taxonomy" id="45354"/>
    <lineage>
        <taxon>Eukaryota</taxon>
        <taxon>Fungi</taxon>
        <taxon>Dikarya</taxon>
        <taxon>Ascomycota</taxon>
        <taxon>Saccharomycotina</taxon>
        <taxon>Pichiomycetes</taxon>
        <taxon>Metschnikowiaceae</taxon>
        <taxon>Sungouiella</taxon>
    </lineage>
</organism>
<feature type="compositionally biased region" description="Basic and acidic residues" evidence="8">
    <location>
        <begin position="46"/>
        <end position="68"/>
    </location>
</feature>
<dbReference type="InterPro" id="IPR013805">
    <property type="entry name" value="GrpE_CC"/>
</dbReference>
<dbReference type="GO" id="GO:0001405">
    <property type="term" value="C:PAM complex, Tim23 associated import motor"/>
    <property type="evidence" value="ECO:0007669"/>
    <property type="project" value="TreeGrafter"/>
</dbReference>
<dbReference type="PANTHER" id="PTHR21237:SF23">
    <property type="entry name" value="GRPE PROTEIN HOMOLOG, MITOCHONDRIAL"/>
    <property type="match status" value="1"/>
</dbReference>
<accession>A0A1L0BPE5</accession>
<dbReference type="GO" id="GO:0051082">
    <property type="term" value="F:unfolded protein binding"/>
    <property type="evidence" value="ECO:0007669"/>
    <property type="project" value="TreeGrafter"/>
</dbReference>
<evidence type="ECO:0000256" key="4">
    <source>
        <dbReference type="ARBA" id="ARBA00022946"/>
    </source>
</evidence>
<dbReference type="OrthoDB" id="201635at2759"/>
<dbReference type="SUPFAM" id="SSF51064">
    <property type="entry name" value="Head domain of nucleotide exchange factor GrpE"/>
    <property type="match status" value="1"/>
</dbReference>
<dbReference type="EMBL" id="LT635758">
    <property type="protein sequence ID" value="SGZ51942.1"/>
    <property type="molecule type" value="Genomic_DNA"/>
</dbReference>
<keyword evidence="5" id="KW-0496">Mitochondrion</keyword>
<evidence type="ECO:0000313" key="12">
    <source>
        <dbReference type="Proteomes" id="UP000182334"/>
    </source>
</evidence>
<dbReference type="InterPro" id="IPR000740">
    <property type="entry name" value="GrpE"/>
</dbReference>
<feature type="region of interest" description="Disordered" evidence="8">
    <location>
        <begin position="43"/>
        <end position="82"/>
    </location>
</feature>
<evidence type="ECO:0000256" key="6">
    <source>
        <dbReference type="ARBA" id="ARBA00023186"/>
    </source>
</evidence>
<proteinExistence type="inferred from homology"/>
<keyword evidence="6" id="KW-0143">Chaperone</keyword>
<dbReference type="Gene3D" id="2.30.22.10">
    <property type="entry name" value="Head domain of nucleotide exchange factor GrpE"/>
    <property type="match status" value="1"/>
</dbReference>
<comment type="similarity">
    <text evidence="2 7">Belongs to the GrpE family.</text>
</comment>
<evidence type="ECO:0000256" key="3">
    <source>
        <dbReference type="ARBA" id="ARBA00014521"/>
    </source>
</evidence>
<dbReference type="Proteomes" id="UP000182259">
    <property type="component" value="Chromosome II"/>
</dbReference>
<dbReference type="PANTHER" id="PTHR21237">
    <property type="entry name" value="GRPE PROTEIN"/>
    <property type="match status" value="1"/>
</dbReference>
<dbReference type="Pfam" id="PF01025">
    <property type="entry name" value="GrpE"/>
    <property type="match status" value="1"/>
</dbReference>
<keyword evidence="4" id="KW-0809">Transit peptide</keyword>
<evidence type="ECO:0000313" key="10">
    <source>
        <dbReference type="EMBL" id="SGZ52034.1"/>
    </source>
</evidence>
<dbReference type="GO" id="GO:0030150">
    <property type="term" value="P:protein import into mitochondrial matrix"/>
    <property type="evidence" value="ECO:0007669"/>
    <property type="project" value="TreeGrafter"/>
</dbReference>
<dbReference type="FunFam" id="3.90.20.20:FF:000011">
    <property type="entry name" value="GrpE protein homolog"/>
    <property type="match status" value="1"/>
</dbReference>
<dbReference type="GO" id="GO:0000774">
    <property type="term" value="F:adenyl-nucleotide exchange factor activity"/>
    <property type="evidence" value="ECO:0007669"/>
    <property type="project" value="InterPro"/>
</dbReference>
<keyword evidence="12" id="KW-1185">Reference proteome</keyword>
<dbReference type="Proteomes" id="UP000182334">
    <property type="component" value="Chromosome III"/>
</dbReference>
<dbReference type="InterPro" id="IPR009012">
    <property type="entry name" value="GrpE_head"/>
</dbReference>
<comment type="subcellular location">
    <subcellularLocation>
        <location evidence="1">Mitochondrion matrix</location>
    </subcellularLocation>
</comment>
<evidence type="ECO:0000256" key="5">
    <source>
        <dbReference type="ARBA" id="ARBA00023128"/>
    </source>
</evidence>
<gene>
    <name evidence="10" type="ORF">SAMEA4029009_CIC11G00000001728</name>
    <name evidence="9" type="ORF">SAMEA4029010_CIC11G00000003157</name>
</gene>
<dbReference type="GO" id="GO:0006457">
    <property type="term" value="P:protein folding"/>
    <property type="evidence" value="ECO:0007669"/>
    <property type="project" value="InterPro"/>
</dbReference>